<dbReference type="Pfam" id="PF21528">
    <property type="entry name" value="CC2D1A-B_DM14"/>
    <property type="match status" value="2"/>
</dbReference>
<feature type="compositionally biased region" description="Polar residues" evidence="2">
    <location>
        <begin position="113"/>
        <end position="122"/>
    </location>
</feature>
<evidence type="ECO:0000313" key="4">
    <source>
        <dbReference type="Proteomes" id="UP000515163"/>
    </source>
</evidence>
<dbReference type="SMART" id="SM00685">
    <property type="entry name" value="DM14"/>
    <property type="match status" value="4"/>
</dbReference>
<organism evidence="4 5">
    <name type="scientific">Actinia tenebrosa</name>
    <name type="common">Australian red waratah sea anemone</name>
    <dbReference type="NCBI Taxonomy" id="6105"/>
    <lineage>
        <taxon>Eukaryota</taxon>
        <taxon>Metazoa</taxon>
        <taxon>Cnidaria</taxon>
        <taxon>Anthozoa</taxon>
        <taxon>Hexacorallia</taxon>
        <taxon>Actiniaria</taxon>
        <taxon>Actiniidae</taxon>
        <taxon>Actinia</taxon>
    </lineage>
</organism>
<feature type="compositionally biased region" description="Acidic residues" evidence="2">
    <location>
        <begin position="73"/>
        <end position="84"/>
    </location>
</feature>
<dbReference type="Proteomes" id="UP000515163">
    <property type="component" value="Unplaced"/>
</dbReference>
<gene>
    <name evidence="5" type="primary">LOC116288790</name>
</gene>
<dbReference type="InterPro" id="IPR000008">
    <property type="entry name" value="C2_dom"/>
</dbReference>
<dbReference type="OrthoDB" id="19996at2759"/>
<keyword evidence="1" id="KW-0175">Coiled coil</keyword>
<feature type="compositionally biased region" description="Basic and acidic residues" evidence="2">
    <location>
        <begin position="8"/>
        <end position="19"/>
    </location>
</feature>
<dbReference type="FunCoup" id="A0A6P8H547">
    <property type="interactions" value="3600"/>
</dbReference>
<feature type="compositionally biased region" description="Acidic residues" evidence="2">
    <location>
        <begin position="39"/>
        <end position="49"/>
    </location>
</feature>
<evidence type="ECO:0000256" key="1">
    <source>
        <dbReference type="SAM" id="Coils"/>
    </source>
</evidence>
<dbReference type="InterPro" id="IPR006608">
    <property type="entry name" value="CC2D1A/B_DM14"/>
</dbReference>
<dbReference type="RefSeq" id="XP_031551489.1">
    <property type="nucleotide sequence ID" value="XM_031695629.1"/>
</dbReference>
<keyword evidence="4" id="KW-1185">Reference proteome</keyword>
<feature type="region of interest" description="Disordered" evidence="2">
    <location>
        <begin position="292"/>
        <end position="385"/>
    </location>
</feature>
<feature type="compositionally biased region" description="Basic and acidic residues" evidence="2">
    <location>
        <begin position="226"/>
        <end position="241"/>
    </location>
</feature>
<feature type="region of interest" description="Disordered" evidence="2">
    <location>
        <begin position="411"/>
        <end position="441"/>
    </location>
</feature>
<name>A0A6P8H547_ACTTE</name>
<evidence type="ECO:0000259" key="3">
    <source>
        <dbReference type="PROSITE" id="PS50004"/>
    </source>
</evidence>
<dbReference type="GO" id="GO:0001227">
    <property type="term" value="F:DNA-binding transcription repressor activity, RNA polymerase II-specific"/>
    <property type="evidence" value="ECO:0007669"/>
    <property type="project" value="InterPro"/>
</dbReference>
<feature type="region of interest" description="Disordered" evidence="2">
    <location>
        <begin position="184"/>
        <end position="241"/>
    </location>
</feature>
<dbReference type="PROSITE" id="PS50004">
    <property type="entry name" value="C2"/>
    <property type="match status" value="1"/>
</dbReference>
<evidence type="ECO:0000256" key="2">
    <source>
        <dbReference type="SAM" id="MobiDB-lite"/>
    </source>
</evidence>
<dbReference type="PANTHER" id="PTHR13076:SF9">
    <property type="entry name" value="COILED-COIL AND C2 DOMAIN-CONTAINING PROTEIN 1-LIKE"/>
    <property type="match status" value="1"/>
</dbReference>
<accession>A0A6P8H547</accession>
<evidence type="ECO:0000313" key="5">
    <source>
        <dbReference type="RefSeq" id="XP_031551489.1"/>
    </source>
</evidence>
<dbReference type="AlphaFoldDB" id="A0A6P8H547"/>
<feature type="region of interest" description="Disordered" evidence="2">
    <location>
        <begin position="1"/>
        <end position="122"/>
    </location>
</feature>
<sequence>MFKKKKEGNKSNDDHKKELANMLGGLGMDAEDMTFGMDIDGDDSDDDNASLEAELAALQGEVQHKRKKKQMGDDDDDDDDDLDNPELLAELQSIAPGEDVLSKNDPTPVMQPSKVQPPQESFLSSSVLDQLQAREKMYQTAIANAEKCGETSKAKRYGRGLKQVEQMIKQCKAGKAVNLDELAPEVATGSSASSQPPAPSIPQPTETPKVEVTPRNDSIPQNITATKDESKEVKNTSSAEKEQTIAILKTRQNQYKVAALTCKRSGNIAQAKQFLVVSKQIGAMMESVSNDQDVDISTLPPEPTLASPAKPKPETESRQQSGSPTSEPQPGPSTQPDQPSQSNNMGIPPPPKDVNEALQQRLEKYQQAANKAKEEGNSSKARRMGRIVKQYEDAIKAYKAGRHVDFEELPTPPGFEDIPLPGNAAPKPSAQAEGPATTSEPQALKVRIPQPAAQMPPQQQHGSLNRQGRNEQQLNFLLERQKEFKTAALKAKKQGDIEEAKKWLRMSKGLDPMIENASNGMRVDLLSVPLSPLTSQGPAPTASANFVMIETKDCMPNPRTPEEITELYARLEDCLIKQTEMCIKNGKHYQQLGDLSSAKMYDKMAKSLHQDLDAVKSAKKHKDPPPKFHYEDKTFTVVNSFSELSNSEVEIEVVRCLNVPLPSGYSAKDMYTYVAFEFPYPNVSICYIRNSQTHIYFVLEYNESFKVNIDRKNRTLARIFKRQNLKFEVKYERGFLKGDKAIGQAQIKLAPFDSKCEIHECIDLMDTDRGRKGVGGKLEVRVRIREPLTGQDVQMEKWKWLVIDMHLGGKKTPDLDVGSIMAKTSPTPGRAVTQGSINDLVSVEVLKMEKQLAERQASAQKAKGQTPSPALLQRYKQCSQKMEQLQTMLSKADKKILENYVHQLVSQIKVEQSNAQRALQAGNKTEAHLCNTRKKLMQNEIISFKPKLGLK</sequence>
<reference evidence="5" key="1">
    <citation type="submission" date="2025-08" db="UniProtKB">
        <authorList>
            <consortium name="RefSeq"/>
        </authorList>
    </citation>
    <scope>IDENTIFICATION</scope>
    <source>
        <tissue evidence="5">Tentacle</tissue>
    </source>
</reference>
<protein>
    <submittedName>
        <fullName evidence="5">Coiled-coil and C2 domain-containing protein 1-like</fullName>
    </submittedName>
</protein>
<feature type="compositionally biased region" description="Polar residues" evidence="2">
    <location>
        <begin position="334"/>
        <end position="345"/>
    </location>
</feature>
<feature type="coiled-coil region" evidence="1">
    <location>
        <begin position="843"/>
        <end position="895"/>
    </location>
</feature>
<dbReference type="GeneID" id="116288790"/>
<dbReference type="PANTHER" id="PTHR13076">
    <property type="entry name" value="COILED-COIL AND C2 DOMAIN-CONTAINING PROTEIN 1-LIKE"/>
    <property type="match status" value="1"/>
</dbReference>
<proteinExistence type="predicted"/>
<dbReference type="InParanoid" id="A0A6P8H547"/>
<dbReference type="InterPro" id="IPR039725">
    <property type="entry name" value="CC2D1A/B"/>
</dbReference>
<feature type="domain" description="C2" evidence="3">
    <location>
        <begin position="629"/>
        <end position="762"/>
    </location>
</feature>
<feature type="compositionally biased region" description="Polar residues" evidence="2">
    <location>
        <begin position="215"/>
        <end position="225"/>
    </location>
</feature>
<dbReference type="KEGG" id="aten:116288790"/>